<reference evidence="1 2" key="1">
    <citation type="submission" date="2022-05" db="EMBL/GenBank/DDBJ databases">
        <authorList>
            <consortium name="Genoscope - CEA"/>
            <person name="William W."/>
        </authorList>
    </citation>
    <scope>NUCLEOTIDE SEQUENCE [LARGE SCALE GENOMIC DNA]</scope>
</reference>
<gene>
    <name evidence="1" type="ORF">PMEA_00000630</name>
</gene>
<sequence>MRMVLHSLPVKVAYLRQWSFCSEKGELISNRSLITLWELCKRLRVAWKANSTTELKHDGLLSSKEDTVFPKNDSQQPFFESMVCVDSNLLYASQNSAGDQRKIVQLILQSDGVRLECNEEYSTVSCVEDWGKVNSICINDMRIFLSKRHDHFLILDASNNLCISTKFGPDLLLTNQFSLDVVMNWRSRSSDKEEGSLDGPLTTCCFKQLMRVATEFESVVYVCDDQNQPLRKVPYGNWPNLRSFLCS</sequence>
<dbReference type="Proteomes" id="UP001159428">
    <property type="component" value="Unassembled WGS sequence"/>
</dbReference>
<evidence type="ECO:0000313" key="1">
    <source>
        <dbReference type="EMBL" id="CAH3031802.1"/>
    </source>
</evidence>
<proteinExistence type="predicted"/>
<name>A0AAU9VL37_9CNID</name>
<comment type="caution">
    <text evidence="1">The sequence shown here is derived from an EMBL/GenBank/DDBJ whole genome shotgun (WGS) entry which is preliminary data.</text>
</comment>
<accession>A0AAU9VL37</accession>
<evidence type="ECO:0000313" key="2">
    <source>
        <dbReference type="Proteomes" id="UP001159428"/>
    </source>
</evidence>
<keyword evidence="2" id="KW-1185">Reference proteome</keyword>
<dbReference type="AlphaFoldDB" id="A0AAU9VL37"/>
<protein>
    <submittedName>
        <fullName evidence="1">Uncharacterized protein</fullName>
    </submittedName>
</protein>
<organism evidence="1 2">
    <name type="scientific">Pocillopora meandrina</name>
    <dbReference type="NCBI Taxonomy" id="46732"/>
    <lineage>
        <taxon>Eukaryota</taxon>
        <taxon>Metazoa</taxon>
        <taxon>Cnidaria</taxon>
        <taxon>Anthozoa</taxon>
        <taxon>Hexacorallia</taxon>
        <taxon>Scleractinia</taxon>
        <taxon>Astrocoeniina</taxon>
        <taxon>Pocilloporidae</taxon>
        <taxon>Pocillopora</taxon>
    </lineage>
</organism>
<dbReference type="EMBL" id="CALNXJ010000001">
    <property type="protein sequence ID" value="CAH3031802.1"/>
    <property type="molecule type" value="Genomic_DNA"/>
</dbReference>